<reference evidence="1" key="1">
    <citation type="submission" date="2021-06" db="EMBL/GenBank/DDBJ databases">
        <authorList>
            <consortium name="Wellcome Sanger Institute Data Sharing"/>
        </authorList>
    </citation>
    <scope>NUCLEOTIDE SEQUENCE [LARGE SCALE GENOMIC DNA]</scope>
</reference>
<keyword evidence="2" id="KW-1185">Reference proteome</keyword>
<evidence type="ECO:0000313" key="1">
    <source>
        <dbReference type="Ensembl" id="ENSECRP00000002533.1"/>
    </source>
</evidence>
<dbReference type="Ensembl" id="ENSECRT00000002568.1">
    <property type="protein sequence ID" value="ENSECRP00000002533.1"/>
    <property type="gene ID" value="ENSECRG00000001729.1"/>
</dbReference>
<reference evidence="1" key="3">
    <citation type="submission" date="2025-09" db="UniProtKB">
        <authorList>
            <consortium name="Ensembl"/>
        </authorList>
    </citation>
    <scope>IDENTIFICATION</scope>
</reference>
<proteinExistence type="predicted"/>
<accession>A0A8C4RIA5</accession>
<protein>
    <submittedName>
        <fullName evidence="1">Uncharacterized protein</fullName>
    </submittedName>
</protein>
<dbReference type="Proteomes" id="UP000694620">
    <property type="component" value="Chromosome 3"/>
</dbReference>
<dbReference type="AlphaFoldDB" id="A0A8C4RIA5"/>
<organism evidence="1 2">
    <name type="scientific">Erpetoichthys calabaricus</name>
    <name type="common">Rope fish</name>
    <name type="synonym">Calamoichthys calabaricus</name>
    <dbReference type="NCBI Taxonomy" id="27687"/>
    <lineage>
        <taxon>Eukaryota</taxon>
        <taxon>Metazoa</taxon>
        <taxon>Chordata</taxon>
        <taxon>Craniata</taxon>
        <taxon>Vertebrata</taxon>
        <taxon>Euteleostomi</taxon>
        <taxon>Actinopterygii</taxon>
        <taxon>Polypteriformes</taxon>
        <taxon>Polypteridae</taxon>
        <taxon>Erpetoichthys</taxon>
    </lineage>
</organism>
<name>A0A8C4RIA5_ERPCA</name>
<dbReference type="GeneTree" id="ENSGT00980000202128"/>
<reference evidence="1" key="2">
    <citation type="submission" date="2025-08" db="UniProtKB">
        <authorList>
            <consortium name="Ensembl"/>
        </authorList>
    </citation>
    <scope>IDENTIFICATION</scope>
</reference>
<sequence>MAEVEELQKLQLLQALTHLVSRGRELLQSVNEESRRGLLKDFALNNLNILFGFTDAGANFLTSLSVKKRSDAEKLWEHFFQDEDVRDHVEELLQLEVDWDEFLQHLDSSLNLCDTPSVPMVRLGGYVPGDLQLKDARTNEHLKLSSYFRRGTKTLLVLLRHFA</sequence>
<evidence type="ECO:0000313" key="2">
    <source>
        <dbReference type="Proteomes" id="UP000694620"/>
    </source>
</evidence>